<evidence type="ECO:0000313" key="3">
    <source>
        <dbReference type="EMBL" id="MBW8184937.1"/>
    </source>
</evidence>
<feature type="transmembrane region" description="Helical" evidence="1">
    <location>
        <begin position="29"/>
        <end position="51"/>
    </location>
</feature>
<feature type="chain" id="PRO_5046661149" evidence="2">
    <location>
        <begin position="20"/>
        <end position="55"/>
    </location>
</feature>
<dbReference type="EMBL" id="JAHZST010000010">
    <property type="protein sequence ID" value="MBW8184937.1"/>
    <property type="molecule type" value="Genomic_DNA"/>
</dbReference>
<dbReference type="RefSeq" id="WP_220110402.1">
    <property type="nucleotide sequence ID" value="NZ_JAHZST010000010.1"/>
</dbReference>
<accession>A0ABS7E5H9</accession>
<name>A0ABS7E5H9_9GAMM</name>
<keyword evidence="4" id="KW-1185">Reference proteome</keyword>
<dbReference type="Proteomes" id="UP001195963">
    <property type="component" value="Unassembled WGS sequence"/>
</dbReference>
<organism evidence="3 4">
    <name type="scientific">Shewanella nanhaiensis</name>
    <dbReference type="NCBI Taxonomy" id="2864872"/>
    <lineage>
        <taxon>Bacteria</taxon>
        <taxon>Pseudomonadati</taxon>
        <taxon>Pseudomonadota</taxon>
        <taxon>Gammaproteobacteria</taxon>
        <taxon>Alteromonadales</taxon>
        <taxon>Shewanellaceae</taxon>
        <taxon>Shewanella</taxon>
    </lineage>
</organism>
<keyword evidence="1" id="KW-0812">Transmembrane</keyword>
<feature type="signal peptide" evidence="2">
    <location>
        <begin position="1"/>
        <end position="19"/>
    </location>
</feature>
<evidence type="ECO:0000313" key="4">
    <source>
        <dbReference type="Proteomes" id="UP001195963"/>
    </source>
</evidence>
<reference evidence="3 4" key="1">
    <citation type="submission" date="2021-07" db="EMBL/GenBank/DDBJ databases">
        <title>Shewanella sp. nov, isolated from SCS.</title>
        <authorList>
            <person name="Cao W.R."/>
        </authorList>
    </citation>
    <scope>NUCLEOTIDE SEQUENCE [LARGE SCALE GENOMIC DNA]</scope>
    <source>
        <strain evidence="3 4">NR704-98</strain>
    </source>
</reference>
<keyword evidence="2" id="KW-0732">Signal</keyword>
<comment type="caution">
    <text evidence="3">The sequence shown here is derived from an EMBL/GenBank/DDBJ whole genome shotgun (WGS) entry which is preliminary data.</text>
</comment>
<sequence length="55" mass="6044">MKKITSLLALALIPSLAWAHPGHDGVGLFHHMFDLLPIVAAVILVAGIYIWKKKQ</sequence>
<evidence type="ECO:0000256" key="2">
    <source>
        <dbReference type="SAM" id="SignalP"/>
    </source>
</evidence>
<proteinExistence type="predicted"/>
<gene>
    <name evidence="3" type="ORF">K0625_14845</name>
</gene>
<keyword evidence="1" id="KW-0472">Membrane</keyword>
<keyword evidence="1" id="KW-1133">Transmembrane helix</keyword>
<evidence type="ECO:0000256" key="1">
    <source>
        <dbReference type="SAM" id="Phobius"/>
    </source>
</evidence>
<protein>
    <submittedName>
        <fullName evidence="3">Uncharacterized protein</fullName>
    </submittedName>
</protein>